<dbReference type="KEGG" id="gsl:Gasu_19540"/>
<organism evidence="1 2">
    <name type="scientific">Galdieria sulphuraria</name>
    <name type="common">Red alga</name>
    <dbReference type="NCBI Taxonomy" id="130081"/>
    <lineage>
        <taxon>Eukaryota</taxon>
        <taxon>Rhodophyta</taxon>
        <taxon>Bangiophyceae</taxon>
        <taxon>Galdieriales</taxon>
        <taxon>Galdieriaceae</taxon>
        <taxon>Galdieria</taxon>
    </lineage>
</organism>
<gene>
    <name evidence="1" type="ORF">Gasu_19540</name>
</gene>
<dbReference type="OMA" id="NIAQWED"/>
<dbReference type="Gramene" id="EME30711">
    <property type="protein sequence ID" value="EME30711"/>
    <property type="gene ID" value="Gasu_19540"/>
</dbReference>
<dbReference type="eggNOG" id="ENOG502QST0">
    <property type="taxonomic scope" value="Eukaryota"/>
</dbReference>
<reference evidence="2" key="1">
    <citation type="journal article" date="2013" name="Science">
        <title>Gene transfer from bacteria and archaea facilitated evolution of an extremophilic eukaryote.</title>
        <authorList>
            <person name="Schonknecht G."/>
            <person name="Chen W.H."/>
            <person name="Ternes C.M."/>
            <person name="Barbier G.G."/>
            <person name="Shrestha R.P."/>
            <person name="Stanke M."/>
            <person name="Brautigam A."/>
            <person name="Baker B.J."/>
            <person name="Banfield J.F."/>
            <person name="Garavito R.M."/>
            <person name="Carr K."/>
            <person name="Wilkerson C."/>
            <person name="Rensing S.A."/>
            <person name="Gagneul D."/>
            <person name="Dickenson N.E."/>
            <person name="Oesterhelt C."/>
            <person name="Lercher M.J."/>
            <person name="Weber A.P."/>
        </authorList>
    </citation>
    <scope>NUCLEOTIDE SEQUENCE [LARGE SCALE GENOMIC DNA]</scope>
    <source>
        <strain evidence="2">074W</strain>
    </source>
</reference>
<dbReference type="Proteomes" id="UP000030680">
    <property type="component" value="Unassembled WGS sequence"/>
</dbReference>
<dbReference type="OrthoDB" id="537706at2759"/>
<evidence type="ECO:0000313" key="1">
    <source>
        <dbReference type="EMBL" id="EME30711.1"/>
    </source>
</evidence>
<proteinExistence type="predicted"/>
<dbReference type="GeneID" id="17089421"/>
<dbReference type="EMBL" id="KB454497">
    <property type="protein sequence ID" value="EME30711.1"/>
    <property type="molecule type" value="Genomic_DNA"/>
</dbReference>
<dbReference type="RefSeq" id="XP_005707231.1">
    <property type="nucleotide sequence ID" value="XM_005707174.1"/>
</dbReference>
<dbReference type="STRING" id="130081.M2W4P0"/>
<evidence type="ECO:0000313" key="2">
    <source>
        <dbReference type="Proteomes" id="UP000030680"/>
    </source>
</evidence>
<dbReference type="InterPro" id="IPR045287">
    <property type="entry name" value="PAB"/>
</dbReference>
<dbReference type="PANTHER" id="PTHR35115:SF1">
    <property type="entry name" value="PROTEIN IN CHLOROPLAST ATPASE BIOGENESIS, CHLOROPLASTIC"/>
    <property type="match status" value="1"/>
</dbReference>
<dbReference type="SUPFAM" id="SSF48452">
    <property type="entry name" value="TPR-like"/>
    <property type="match status" value="1"/>
</dbReference>
<protein>
    <submittedName>
        <fullName evidence="1">Uncharacterized protein</fullName>
    </submittedName>
</protein>
<dbReference type="PANTHER" id="PTHR35115">
    <property type="entry name" value="CYCLIN DELTA-3"/>
    <property type="match status" value="1"/>
</dbReference>
<keyword evidence="2" id="KW-1185">Reference proteome</keyword>
<name>M2W4P0_GALSU</name>
<dbReference type="AlphaFoldDB" id="M2W4P0"/>
<dbReference type="InterPro" id="IPR011990">
    <property type="entry name" value="TPR-like_helical_dom_sf"/>
</dbReference>
<sequence>MMLKRLGFQRVENGWPLYSRVPRYLFLKSNKFRCSLRNLHCCGTSQGSLSSEVTNKTTDLCYFLRNLASIEPPKETNCLLWTLLEQKKKLVDPLDRSRLHPFVVPLAVDEHSDKIVGFLRWPTPPSDMPLPVVEAQLSTKTLVLLSNSAKAYVQRYLVTLEAEEGLSRNHMIHEMQELYKPGSFSNSGLTLEQFLIRDIGPFPDMYEKLTYKHLQREKTQSALITCEKAAVSFPGWGRSRYFHSCVLQKLNRMQEARDAARAALQLPLWTLNYDVFQVGYVAGFQSPESSFPQIYRKLANDKRYKDIENGKPKEQVALDRAAFLLDVTFLENNSYQDIKDSLAQLYEEAHLPDVARFVAL</sequence>
<accession>M2W4P0</accession>